<reference evidence="1" key="1">
    <citation type="submission" date="2023-07" db="EMBL/GenBank/DDBJ databases">
        <title>Genomic Encyclopedia of Type Strains, Phase IV (KMG-IV): sequencing the most valuable type-strain genomes for metagenomic binning, comparative biology and taxonomic classification.</title>
        <authorList>
            <person name="Goeker M."/>
        </authorList>
    </citation>
    <scope>NUCLEOTIDE SEQUENCE</scope>
    <source>
        <strain evidence="1">DSM 24202</strain>
    </source>
</reference>
<dbReference type="AlphaFoldDB" id="A0AAE4APU0"/>
<sequence>MNSITLTTRTYFQLQSQLIPSTHGANAPERTQTMSTKLTSARLTQSLPRLVISLCLLLTTFLSAQDAAKPKLDLTLSDAKEVRTMKDGKEVIELLPVTSTQGGDVLLYTIAYVNNGATAADGASITGVIPEGTRLILGSQQQASDLDVVFSINGGESFLPLPITIPVKKDDGKIFREPAPADLFTHLKWQFTTPLPPGTGGKVSYKVKVK</sequence>
<proteinExistence type="predicted"/>
<keyword evidence="2" id="KW-1185">Reference proteome</keyword>
<accession>A0AAE4APU0</accession>
<protein>
    <submittedName>
        <fullName evidence="1">Repeat protein (TIGR01451 family)</fullName>
    </submittedName>
</protein>
<comment type="caution">
    <text evidence="1">The sequence shown here is derived from an EMBL/GenBank/DDBJ whole genome shotgun (WGS) entry which is preliminary data.</text>
</comment>
<evidence type="ECO:0000313" key="1">
    <source>
        <dbReference type="EMBL" id="MDQ0291684.1"/>
    </source>
</evidence>
<gene>
    <name evidence="1" type="ORF">J3R75_003791</name>
</gene>
<dbReference type="EMBL" id="JAUSVL010000001">
    <property type="protein sequence ID" value="MDQ0291684.1"/>
    <property type="molecule type" value="Genomic_DNA"/>
</dbReference>
<name>A0AAE4APU0_9BACT</name>
<organism evidence="1 2">
    <name type="scientific">Oligosphaera ethanolica</name>
    <dbReference type="NCBI Taxonomy" id="760260"/>
    <lineage>
        <taxon>Bacteria</taxon>
        <taxon>Pseudomonadati</taxon>
        <taxon>Lentisphaerota</taxon>
        <taxon>Oligosphaeria</taxon>
        <taxon>Oligosphaerales</taxon>
        <taxon>Oligosphaeraceae</taxon>
        <taxon>Oligosphaera</taxon>
    </lineage>
</organism>
<evidence type="ECO:0000313" key="2">
    <source>
        <dbReference type="Proteomes" id="UP001238163"/>
    </source>
</evidence>
<dbReference type="Proteomes" id="UP001238163">
    <property type="component" value="Unassembled WGS sequence"/>
</dbReference>
<dbReference type="RefSeq" id="WP_307264826.1">
    <property type="nucleotide sequence ID" value="NZ_JAUSVL010000001.1"/>
</dbReference>